<feature type="transmembrane region" description="Helical" evidence="1">
    <location>
        <begin position="73"/>
        <end position="90"/>
    </location>
</feature>
<feature type="transmembrane region" description="Helical" evidence="1">
    <location>
        <begin position="38"/>
        <end position="61"/>
    </location>
</feature>
<name>A0ABU0MZF2_9FIRM</name>
<feature type="transmembrane region" description="Helical" evidence="1">
    <location>
        <begin position="14"/>
        <end position="31"/>
    </location>
</feature>
<proteinExistence type="predicted"/>
<comment type="caution">
    <text evidence="2">The sequence shown here is derived from an EMBL/GenBank/DDBJ whole genome shotgun (WGS) entry which is preliminary data.</text>
</comment>
<protein>
    <submittedName>
        <fullName evidence="2">Uncharacterized protein</fullName>
    </submittedName>
</protein>
<accession>A0ABU0MZF2</accession>
<organism evidence="2 3">
    <name type="scientific">Paraclostridium ghonii</name>
    <dbReference type="NCBI Taxonomy" id="29358"/>
    <lineage>
        <taxon>Bacteria</taxon>
        <taxon>Bacillati</taxon>
        <taxon>Bacillota</taxon>
        <taxon>Clostridia</taxon>
        <taxon>Peptostreptococcales</taxon>
        <taxon>Peptostreptococcaceae</taxon>
        <taxon>Paraclostridium</taxon>
    </lineage>
</organism>
<evidence type="ECO:0000256" key="1">
    <source>
        <dbReference type="SAM" id="Phobius"/>
    </source>
</evidence>
<dbReference type="EMBL" id="JAUSWG010000003">
    <property type="protein sequence ID" value="MDQ0555998.1"/>
    <property type="molecule type" value="Genomic_DNA"/>
</dbReference>
<gene>
    <name evidence="2" type="ORF">QOZ92_001111</name>
</gene>
<dbReference type="RefSeq" id="WP_307504327.1">
    <property type="nucleotide sequence ID" value="NZ_BAAACE010000014.1"/>
</dbReference>
<reference evidence="2 3" key="1">
    <citation type="submission" date="2023-07" db="EMBL/GenBank/DDBJ databases">
        <title>Genomic Encyclopedia of Type Strains, Phase IV (KMG-IV): sequencing the most valuable type-strain genomes for metagenomic binning, comparative biology and taxonomic classification.</title>
        <authorList>
            <person name="Goeker M."/>
        </authorList>
    </citation>
    <scope>NUCLEOTIDE SEQUENCE [LARGE SCALE GENOMIC DNA]</scope>
    <source>
        <strain evidence="2 3">DSM 15049</strain>
    </source>
</reference>
<keyword evidence="1" id="KW-0812">Transmembrane</keyword>
<keyword evidence="1" id="KW-0472">Membrane</keyword>
<sequence>MNNFTNFNLSYYDMFSYIAILLTCISTYFLMGKKINVVTFLIYSGVGLLICFTSIYQSAVLADELNLSGTSNQINLIILNVVIIVASLFIKDRKKN</sequence>
<keyword evidence="1" id="KW-1133">Transmembrane helix</keyword>
<keyword evidence="3" id="KW-1185">Reference proteome</keyword>
<evidence type="ECO:0000313" key="3">
    <source>
        <dbReference type="Proteomes" id="UP001232584"/>
    </source>
</evidence>
<dbReference type="Proteomes" id="UP001232584">
    <property type="component" value="Unassembled WGS sequence"/>
</dbReference>
<evidence type="ECO:0000313" key="2">
    <source>
        <dbReference type="EMBL" id="MDQ0555998.1"/>
    </source>
</evidence>